<sequence>MKLGYQTAKDAENFLHLLYMDDLKLYGKSEIETQSLTNTVWVFSTDISMQFGMGKCATLSIKRGKITTCDGIEMPNRQLIKYNQNEDYKYLGILQLDNIKHGEVKTIVRREYTNRVRKILKSK</sequence>
<dbReference type="EMBL" id="IACI01029025">
    <property type="protein sequence ID" value="LAA20585.1"/>
    <property type="molecule type" value="Transcribed_RNA"/>
</dbReference>
<reference evidence="1" key="1">
    <citation type="submission" date="2017-07" db="EMBL/GenBank/DDBJ databases">
        <authorList>
            <person name="Mikheyev A."/>
            <person name="Grau M."/>
        </authorList>
    </citation>
    <scope>NUCLEOTIDE SEQUENCE</scope>
    <source>
        <tissue evidence="1">Venom_gland</tissue>
    </source>
</reference>
<dbReference type="AlphaFoldDB" id="A0A2H6MYK7"/>
<proteinExistence type="predicted"/>
<name>A0A2H6MYK7_9SAUR</name>
<accession>A0A2H6MYK7</accession>
<dbReference type="PANTHER" id="PTHR35450:SF2">
    <property type="entry name" value="REVERSE TRANSCRIPTASE DOMAIN-CONTAINING PROTEIN"/>
    <property type="match status" value="1"/>
</dbReference>
<protein>
    <submittedName>
        <fullName evidence="1">Uncharacterized protein</fullName>
    </submittedName>
</protein>
<organism evidence="1">
    <name type="scientific">Micrurus carvalhoi</name>
    <dbReference type="NCBI Taxonomy" id="3147026"/>
    <lineage>
        <taxon>Eukaryota</taxon>
        <taxon>Metazoa</taxon>
        <taxon>Chordata</taxon>
        <taxon>Craniata</taxon>
        <taxon>Vertebrata</taxon>
        <taxon>Euteleostomi</taxon>
        <taxon>Lepidosauria</taxon>
        <taxon>Squamata</taxon>
        <taxon>Bifurcata</taxon>
        <taxon>Unidentata</taxon>
        <taxon>Episquamata</taxon>
        <taxon>Toxicofera</taxon>
        <taxon>Serpentes</taxon>
        <taxon>Colubroidea</taxon>
        <taxon>Elapidae</taxon>
        <taxon>Elapinae</taxon>
        <taxon>Micrurus</taxon>
    </lineage>
</organism>
<evidence type="ECO:0000313" key="1">
    <source>
        <dbReference type="EMBL" id="LAA20585.1"/>
    </source>
</evidence>
<reference evidence="1" key="2">
    <citation type="submission" date="2017-12" db="EMBL/GenBank/DDBJ databases">
        <title>Coralsnake Venomics: Analyses of Venom Gland Transcriptomes and Proteomes of Six Brazilian Taxa.</title>
        <authorList>
            <person name="Aird S.D."/>
            <person name="Jorge da Silva N."/>
            <person name="Qiu L."/>
            <person name="Villar-Briones A."/>
            <person name="Aparecida-Saddi V."/>
            <person name="Campos-Telles M.P."/>
            <person name="Grau M."/>
            <person name="Mikheyev A.S."/>
        </authorList>
    </citation>
    <scope>NUCLEOTIDE SEQUENCE</scope>
    <source>
        <tissue evidence="1">Venom_gland</tissue>
    </source>
</reference>
<dbReference type="PANTHER" id="PTHR35450">
    <property type="entry name" value="REVERSE TRANSCRIPTASE DOMAIN-CONTAINING PROTEIN"/>
    <property type="match status" value="1"/>
</dbReference>